<dbReference type="GO" id="GO:0016787">
    <property type="term" value="F:hydrolase activity"/>
    <property type="evidence" value="ECO:0007669"/>
    <property type="project" value="UniProtKB-KW"/>
</dbReference>
<dbReference type="EC" id="3.6.1.57" evidence="4"/>
<dbReference type="NCBIfam" id="TIGR03590">
    <property type="entry name" value="PseG"/>
    <property type="match status" value="1"/>
</dbReference>
<evidence type="ECO:0000259" key="3">
    <source>
        <dbReference type="PROSITE" id="PS51186"/>
    </source>
</evidence>
<accession>A0A7K0FS79</accession>
<dbReference type="EMBL" id="WKJI01000005">
    <property type="protein sequence ID" value="MRX48612.1"/>
    <property type="molecule type" value="Genomic_DNA"/>
</dbReference>
<name>A0A7K0FS79_9SPHI</name>
<feature type="active site" description="Proton acceptor" evidence="1">
    <location>
        <position position="19"/>
    </location>
</feature>
<feature type="binding site" evidence="2">
    <location>
        <position position="256"/>
    </location>
    <ligand>
        <name>substrate</name>
    </ligand>
</feature>
<dbReference type="SUPFAM" id="SSF55729">
    <property type="entry name" value="Acyl-CoA N-acyltransferases (Nat)"/>
    <property type="match status" value="1"/>
</dbReference>
<dbReference type="Gene3D" id="3.40.50.11190">
    <property type="match status" value="1"/>
</dbReference>
<dbReference type="Gene3D" id="3.40.630.30">
    <property type="match status" value="1"/>
</dbReference>
<protein>
    <submittedName>
        <fullName evidence="4">UDP-2,4-diacetamido-2,4, 6-trideoxy-beta-L-altropyranose hydrolase</fullName>
        <ecNumber evidence="4">3.6.1.57</ecNumber>
    </submittedName>
</protein>
<dbReference type="PANTHER" id="PTHR43415:SF3">
    <property type="entry name" value="GNAT-FAMILY ACETYLTRANSFERASE"/>
    <property type="match status" value="1"/>
</dbReference>
<dbReference type="InterPro" id="IPR000182">
    <property type="entry name" value="GNAT_dom"/>
</dbReference>
<dbReference type="Proteomes" id="UP000462931">
    <property type="component" value="Unassembled WGS sequence"/>
</dbReference>
<feature type="binding site" evidence="2">
    <location>
        <position position="152"/>
    </location>
    <ligand>
        <name>substrate</name>
    </ligand>
</feature>
<gene>
    <name evidence="4" type="primary">pseG</name>
    <name evidence="4" type="ORF">GJJ64_15565</name>
</gene>
<organism evidence="4 5">
    <name type="scientific">Pedobacter puniceum</name>
    <dbReference type="NCBI Taxonomy" id="2666136"/>
    <lineage>
        <taxon>Bacteria</taxon>
        <taxon>Pseudomonadati</taxon>
        <taxon>Bacteroidota</taxon>
        <taxon>Sphingobacteriia</taxon>
        <taxon>Sphingobacteriales</taxon>
        <taxon>Sphingobacteriaceae</taxon>
        <taxon>Pedobacter</taxon>
    </lineage>
</organism>
<dbReference type="InterPro" id="IPR016181">
    <property type="entry name" value="Acyl_CoA_acyltransferase"/>
</dbReference>
<evidence type="ECO:0000313" key="5">
    <source>
        <dbReference type="Proteomes" id="UP000462931"/>
    </source>
</evidence>
<dbReference type="Pfam" id="PF13302">
    <property type="entry name" value="Acetyltransf_3"/>
    <property type="match status" value="1"/>
</dbReference>
<feature type="domain" description="N-acetyltransferase" evidence="3">
    <location>
        <begin position="345"/>
        <end position="497"/>
    </location>
</feature>
<dbReference type="GO" id="GO:0016747">
    <property type="term" value="F:acyltransferase activity, transferring groups other than amino-acyl groups"/>
    <property type="evidence" value="ECO:0007669"/>
    <property type="project" value="InterPro"/>
</dbReference>
<evidence type="ECO:0000313" key="4">
    <source>
        <dbReference type="EMBL" id="MRX48612.1"/>
    </source>
</evidence>
<dbReference type="SUPFAM" id="SSF53756">
    <property type="entry name" value="UDP-Glycosyltransferase/glycogen phosphorylase"/>
    <property type="match status" value="1"/>
</dbReference>
<proteinExistence type="predicted"/>
<sequence length="497" mass="56948">MRYKVFIRCDGGLSLGMGHITRCLALANMLKQDFEICFILRKTEEKVIRLIQENAFACETISEKQTIAEELSFLSYLLKKEDILVLDGYHFDLAYQQEIKKQQLKLVFIDDLIAFKQVADVVINQSLAVKYQDYQKENNTQLNLGLNYALLREPFFKLQACRSIQKVEKVFISMGAADEHNTSLKVAKTLLQVPYLKEVHLMLGAINPHLKSIHEFIAQQDDVQFKIHVNISADELQNLLSQCDLAICAASGILIEACAVGIPIISGITADNQKDNLRGLSEKQVLFDIGNFLEIEDEDFVKQITQVCNQPDVLNQQMVKQRTLIDGRSPQRILNIFKDLAASKLIFRFAQDEDCDLYYQWANDEVVRKNSFNQEAIQYENHVQWFKAKLKAVNCYFYMFFDRETNSPAGQVRIDKSGDEVIIGISIDEHFRGKSLGLEMLGKATLDYHHQNPEATIIAYIKTENIASYKLFKKAGFGDEETSLYQGNQIYKLFKKP</sequence>
<keyword evidence="5" id="KW-1185">Reference proteome</keyword>
<keyword evidence="4" id="KW-0378">Hydrolase</keyword>
<comment type="caution">
    <text evidence="4">The sequence shown here is derived from an EMBL/GenBank/DDBJ whole genome shotgun (WGS) entry which is preliminary data.</text>
</comment>
<dbReference type="AlphaFoldDB" id="A0A7K0FS79"/>
<evidence type="ECO:0000256" key="1">
    <source>
        <dbReference type="PIRSR" id="PIRSR620023-1"/>
    </source>
</evidence>
<dbReference type="RefSeq" id="WP_154288679.1">
    <property type="nucleotide sequence ID" value="NZ_WKJI01000005.1"/>
</dbReference>
<reference evidence="4 5" key="1">
    <citation type="submission" date="2019-11" db="EMBL/GenBank/DDBJ databases">
        <authorList>
            <person name="Cheng Q."/>
            <person name="Yang Z."/>
        </authorList>
    </citation>
    <scope>NUCLEOTIDE SEQUENCE [LARGE SCALE GENOMIC DNA]</scope>
    <source>
        <strain evidence="4 5">HX-22-1</strain>
    </source>
</reference>
<dbReference type="InterPro" id="IPR020023">
    <property type="entry name" value="PseG"/>
</dbReference>
<evidence type="ECO:0000256" key="2">
    <source>
        <dbReference type="PIRSR" id="PIRSR620023-2"/>
    </source>
</evidence>
<dbReference type="PANTHER" id="PTHR43415">
    <property type="entry name" value="SPERMIDINE N(1)-ACETYLTRANSFERASE"/>
    <property type="match status" value="1"/>
</dbReference>
<dbReference type="PROSITE" id="PS51186">
    <property type="entry name" value="GNAT"/>
    <property type="match status" value="1"/>
</dbReference>
<dbReference type="Gene3D" id="3.40.50.2000">
    <property type="entry name" value="Glycogen Phosphorylase B"/>
    <property type="match status" value="1"/>
</dbReference>